<dbReference type="EMBL" id="UINC01001442">
    <property type="protein sequence ID" value="SUZ80817.1"/>
    <property type="molecule type" value="Genomic_DNA"/>
</dbReference>
<dbReference type="InterPro" id="IPR050301">
    <property type="entry name" value="NTE"/>
</dbReference>
<dbReference type="SUPFAM" id="SSF52151">
    <property type="entry name" value="FabD/lysophospholipase-like"/>
    <property type="match status" value="1"/>
</dbReference>
<organism evidence="5">
    <name type="scientific">marine metagenome</name>
    <dbReference type="NCBI Taxonomy" id="408172"/>
    <lineage>
        <taxon>unclassified sequences</taxon>
        <taxon>metagenomes</taxon>
        <taxon>ecological metagenomes</taxon>
    </lineage>
</organism>
<dbReference type="PROSITE" id="PS51635">
    <property type="entry name" value="PNPLA"/>
    <property type="match status" value="1"/>
</dbReference>
<accession>A0A381QSJ0</accession>
<evidence type="ECO:0000256" key="2">
    <source>
        <dbReference type="ARBA" id="ARBA00022963"/>
    </source>
</evidence>
<dbReference type="AlphaFoldDB" id="A0A381QSJ0"/>
<protein>
    <recommendedName>
        <fullName evidence="4">PNPLA domain-containing protein</fullName>
    </recommendedName>
</protein>
<evidence type="ECO:0000256" key="1">
    <source>
        <dbReference type="ARBA" id="ARBA00022801"/>
    </source>
</evidence>
<dbReference type="InterPro" id="IPR002641">
    <property type="entry name" value="PNPLA_dom"/>
</dbReference>
<dbReference type="PANTHER" id="PTHR14226">
    <property type="entry name" value="NEUROPATHY TARGET ESTERASE/SWISS CHEESE D.MELANOGASTER"/>
    <property type="match status" value="1"/>
</dbReference>
<name>A0A381QSJ0_9ZZZZ</name>
<sequence>MAAVTTIGLVLGAGGLHAAAHHAGTLAALAEATGWDPRTADVVVGTSAGATTAVSLRAGLSAADHRSYYSRTPLSAEGQALVDRVTTPLDLKNPSDQPARRLPANPMLVVRELLSTGRPRPGVSLAGLLPIGTHDGSSLADRVREMHSDRWPDHPTWICAVDLDSGRRVVLGRDDVDTDVGSAVQASSAVPGWFVPVEVDGRRLVDGGVHSTTNADLVAALALDVVVVASSKTVGGIAGPAGGDGSLARAWHGRTLRREVEAVRRRGAAVLVLEPTATDLARRPVDDRADVGLAEVCEAARISTLARLALPEAAAARRLLDSVAS</sequence>
<evidence type="ECO:0000313" key="5">
    <source>
        <dbReference type="EMBL" id="SUZ80817.1"/>
    </source>
</evidence>
<evidence type="ECO:0000256" key="3">
    <source>
        <dbReference type="ARBA" id="ARBA00023098"/>
    </source>
</evidence>
<dbReference type="PANTHER" id="PTHR14226:SF57">
    <property type="entry name" value="BLR7027 PROTEIN"/>
    <property type="match status" value="1"/>
</dbReference>
<keyword evidence="3" id="KW-0443">Lipid metabolism</keyword>
<dbReference type="GO" id="GO:0016042">
    <property type="term" value="P:lipid catabolic process"/>
    <property type="evidence" value="ECO:0007669"/>
    <property type="project" value="UniProtKB-KW"/>
</dbReference>
<feature type="domain" description="PNPLA" evidence="4">
    <location>
        <begin position="10"/>
        <end position="220"/>
    </location>
</feature>
<dbReference type="Pfam" id="PF01734">
    <property type="entry name" value="Patatin"/>
    <property type="match status" value="1"/>
</dbReference>
<dbReference type="InterPro" id="IPR016035">
    <property type="entry name" value="Acyl_Trfase/lysoPLipase"/>
</dbReference>
<dbReference type="Gene3D" id="3.40.1090.10">
    <property type="entry name" value="Cytosolic phospholipase A2 catalytic domain"/>
    <property type="match status" value="2"/>
</dbReference>
<gene>
    <name evidence="5" type="ORF">METZ01_LOCUS33671</name>
</gene>
<reference evidence="5" key="1">
    <citation type="submission" date="2018-05" db="EMBL/GenBank/DDBJ databases">
        <authorList>
            <person name="Lanie J.A."/>
            <person name="Ng W.-L."/>
            <person name="Kazmierczak K.M."/>
            <person name="Andrzejewski T.M."/>
            <person name="Davidsen T.M."/>
            <person name="Wayne K.J."/>
            <person name="Tettelin H."/>
            <person name="Glass J.I."/>
            <person name="Rusch D."/>
            <person name="Podicherti R."/>
            <person name="Tsui H.-C.T."/>
            <person name="Winkler M.E."/>
        </authorList>
    </citation>
    <scope>NUCLEOTIDE SEQUENCE</scope>
</reference>
<keyword evidence="2" id="KW-0442">Lipid degradation</keyword>
<keyword evidence="1" id="KW-0378">Hydrolase</keyword>
<proteinExistence type="predicted"/>
<dbReference type="GO" id="GO:0016787">
    <property type="term" value="F:hydrolase activity"/>
    <property type="evidence" value="ECO:0007669"/>
    <property type="project" value="UniProtKB-KW"/>
</dbReference>
<evidence type="ECO:0000259" key="4">
    <source>
        <dbReference type="PROSITE" id="PS51635"/>
    </source>
</evidence>